<dbReference type="SUPFAM" id="SSF102114">
    <property type="entry name" value="Radical SAM enzymes"/>
    <property type="match status" value="1"/>
</dbReference>
<evidence type="ECO:0000256" key="6">
    <source>
        <dbReference type="ARBA" id="ARBA00023004"/>
    </source>
</evidence>
<dbReference type="Gene3D" id="3.80.30.20">
    <property type="entry name" value="tm_1862 like domain"/>
    <property type="match status" value="1"/>
</dbReference>
<keyword evidence="2" id="KW-0489">Methyltransferase</keyword>
<dbReference type="CDD" id="cd01335">
    <property type="entry name" value="Radical_SAM"/>
    <property type="match status" value="1"/>
</dbReference>
<dbReference type="SFLD" id="SFLDG01123">
    <property type="entry name" value="methyltransferase_(Class_B)"/>
    <property type="match status" value="1"/>
</dbReference>
<organism evidence="10 11">
    <name type="scientific">Methanopyrus kandleri</name>
    <dbReference type="NCBI Taxonomy" id="2320"/>
    <lineage>
        <taxon>Archaea</taxon>
        <taxon>Methanobacteriati</taxon>
        <taxon>Methanobacteriota</taxon>
        <taxon>Methanomada group</taxon>
        <taxon>Methanopyri</taxon>
        <taxon>Methanopyrales</taxon>
        <taxon>Methanopyraceae</taxon>
        <taxon>Methanopyrus</taxon>
    </lineage>
</organism>
<dbReference type="RefSeq" id="WP_011019263.1">
    <property type="nucleotide sequence ID" value="NZ_DUJS01000002.1"/>
</dbReference>
<evidence type="ECO:0000259" key="8">
    <source>
        <dbReference type="PROSITE" id="PS51332"/>
    </source>
</evidence>
<dbReference type="AlphaFoldDB" id="A0A832WM49"/>
<dbReference type="Pfam" id="PF04055">
    <property type="entry name" value="Radical_SAM"/>
    <property type="match status" value="1"/>
</dbReference>
<evidence type="ECO:0000313" key="10">
    <source>
        <dbReference type="EMBL" id="HII69877.1"/>
    </source>
</evidence>
<dbReference type="SFLD" id="SFLDG01082">
    <property type="entry name" value="B12-binding_domain_containing"/>
    <property type="match status" value="1"/>
</dbReference>
<keyword evidence="4" id="KW-0949">S-adenosyl-L-methionine</keyword>
<dbReference type="Pfam" id="PF02310">
    <property type="entry name" value="B12-binding"/>
    <property type="match status" value="1"/>
</dbReference>
<dbReference type="InterPro" id="IPR034466">
    <property type="entry name" value="Methyltransferase_Class_B"/>
</dbReference>
<dbReference type="InterPro" id="IPR058240">
    <property type="entry name" value="rSAM_sf"/>
</dbReference>
<dbReference type="PROSITE" id="PS51332">
    <property type="entry name" value="B12_BINDING"/>
    <property type="match status" value="1"/>
</dbReference>
<dbReference type="GO" id="GO:0051539">
    <property type="term" value="F:4 iron, 4 sulfur cluster binding"/>
    <property type="evidence" value="ECO:0007669"/>
    <property type="project" value="UniProtKB-KW"/>
</dbReference>
<name>A0A832WM49_9EURY</name>
<keyword evidence="6" id="KW-0408">Iron</keyword>
<evidence type="ECO:0000256" key="3">
    <source>
        <dbReference type="ARBA" id="ARBA00022679"/>
    </source>
</evidence>
<evidence type="ECO:0000256" key="5">
    <source>
        <dbReference type="ARBA" id="ARBA00022723"/>
    </source>
</evidence>
<protein>
    <submittedName>
        <fullName evidence="10">B12-binding domain-containing radical SAM protein</fullName>
    </submittedName>
</protein>
<dbReference type="SFLD" id="SFLDS00029">
    <property type="entry name" value="Radical_SAM"/>
    <property type="match status" value="1"/>
</dbReference>
<comment type="cofactor">
    <cofactor evidence="1">
        <name>[4Fe-4S] cluster</name>
        <dbReference type="ChEBI" id="CHEBI:49883"/>
    </cofactor>
</comment>
<reference evidence="10" key="1">
    <citation type="journal article" date="2020" name="bioRxiv">
        <title>A rank-normalized archaeal taxonomy based on genome phylogeny resolves widespread incomplete and uneven classifications.</title>
        <authorList>
            <person name="Rinke C."/>
            <person name="Chuvochina M."/>
            <person name="Mussig A.J."/>
            <person name="Chaumeil P.-A."/>
            <person name="Waite D.W."/>
            <person name="Whitman W.B."/>
            <person name="Parks D.H."/>
            <person name="Hugenholtz P."/>
        </authorList>
    </citation>
    <scope>NUCLEOTIDE SEQUENCE</scope>
    <source>
        <strain evidence="10">UBA8853</strain>
    </source>
</reference>
<dbReference type="EMBL" id="DUJS01000002">
    <property type="protein sequence ID" value="HII69877.1"/>
    <property type="molecule type" value="Genomic_DNA"/>
</dbReference>
<evidence type="ECO:0000256" key="2">
    <source>
        <dbReference type="ARBA" id="ARBA00022603"/>
    </source>
</evidence>
<dbReference type="SMART" id="SM00729">
    <property type="entry name" value="Elp3"/>
    <property type="match status" value="1"/>
</dbReference>
<keyword evidence="7" id="KW-0411">Iron-sulfur</keyword>
<dbReference type="Gene3D" id="3.40.50.280">
    <property type="entry name" value="Cobalamin-binding domain"/>
    <property type="match status" value="1"/>
</dbReference>
<dbReference type="GeneID" id="1476996"/>
<dbReference type="InterPro" id="IPR051198">
    <property type="entry name" value="BchE-like"/>
</dbReference>
<gene>
    <name evidence="10" type="ORF">HA336_01425</name>
</gene>
<evidence type="ECO:0000256" key="7">
    <source>
        <dbReference type="ARBA" id="ARBA00023014"/>
    </source>
</evidence>
<dbReference type="PROSITE" id="PS51918">
    <property type="entry name" value="RADICAL_SAM"/>
    <property type="match status" value="1"/>
</dbReference>
<sequence>MKVLLVQPPFEDDIARVLGVRGFPIGLVYLAAKLEKEGFSVDILDCPAEGVEMEDLRGRIRGYDAVGITATTPVAPSAYKVAKLAKDEGAFVFLGGPHPTFMDREALRESPADVVIRGEGESTTVEVLEAVDRWEESDLSNIPGITYREGSKIVRNPDRQEPEDLDSLPLPAYDKVDLDQYSADSVRFVPVITSRGCPFRCLFCASSRIFGPKWRGKSPDRVVEEISYLVEELGVERLEFVDDVFTAHKRRVREICEKMREEGIDVPWDCGARADTLTPELARTIREHGCRTVYVGAESASNETLKRINKGITVQDVIACRKVAKRHGLRILLSFILGFPWEDREDVFRTIKFARRLEPDYVQFTVCTPYPGTPLYDLAKERGLIEVHDWSKYTTVDPVMRTEHLSTRELGRLLQRAYLSFYLNPRYLLNALREGKLFLFKRIVKSGIRAVLSYLSR</sequence>
<dbReference type="InterPro" id="IPR006158">
    <property type="entry name" value="Cobalamin-bd"/>
</dbReference>
<accession>A0A832WM49</accession>
<keyword evidence="5" id="KW-0479">Metal-binding</keyword>
<dbReference type="GO" id="GO:0003824">
    <property type="term" value="F:catalytic activity"/>
    <property type="evidence" value="ECO:0007669"/>
    <property type="project" value="InterPro"/>
</dbReference>
<dbReference type="PANTHER" id="PTHR43409:SF7">
    <property type="entry name" value="BLL1977 PROTEIN"/>
    <property type="match status" value="1"/>
</dbReference>
<dbReference type="InterPro" id="IPR006638">
    <property type="entry name" value="Elp3/MiaA/NifB-like_rSAM"/>
</dbReference>
<dbReference type="InterPro" id="IPR007197">
    <property type="entry name" value="rSAM"/>
</dbReference>
<dbReference type="Proteomes" id="UP000619545">
    <property type="component" value="Unassembled WGS sequence"/>
</dbReference>
<keyword evidence="3" id="KW-0808">Transferase</keyword>
<dbReference type="PANTHER" id="PTHR43409">
    <property type="entry name" value="ANAEROBIC MAGNESIUM-PROTOPORPHYRIN IX MONOMETHYL ESTER CYCLASE-RELATED"/>
    <property type="match status" value="1"/>
</dbReference>
<feature type="domain" description="B12-binding" evidence="8">
    <location>
        <begin position="9"/>
        <end position="138"/>
    </location>
</feature>
<dbReference type="GO" id="GO:0046872">
    <property type="term" value="F:metal ion binding"/>
    <property type="evidence" value="ECO:0007669"/>
    <property type="project" value="UniProtKB-KW"/>
</dbReference>
<dbReference type="OMA" id="KDCHDLG"/>
<comment type="caution">
    <text evidence="10">The sequence shown here is derived from an EMBL/GenBank/DDBJ whole genome shotgun (WGS) entry which is preliminary data.</text>
</comment>
<evidence type="ECO:0000313" key="11">
    <source>
        <dbReference type="Proteomes" id="UP000619545"/>
    </source>
</evidence>
<feature type="domain" description="Radical SAM core" evidence="9">
    <location>
        <begin position="183"/>
        <end position="409"/>
    </location>
</feature>
<evidence type="ECO:0000259" key="9">
    <source>
        <dbReference type="PROSITE" id="PS51918"/>
    </source>
</evidence>
<evidence type="ECO:0000256" key="1">
    <source>
        <dbReference type="ARBA" id="ARBA00001966"/>
    </source>
</evidence>
<dbReference type="InterPro" id="IPR023404">
    <property type="entry name" value="rSAM_horseshoe"/>
</dbReference>
<dbReference type="GO" id="GO:0031419">
    <property type="term" value="F:cobalamin binding"/>
    <property type="evidence" value="ECO:0007669"/>
    <property type="project" value="InterPro"/>
</dbReference>
<evidence type="ECO:0000256" key="4">
    <source>
        <dbReference type="ARBA" id="ARBA00022691"/>
    </source>
</evidence>
<proteinExistence type="predicted"/>
<dbReference type="CDD" id="cd02068">
    <property type="entry name" value="radical_SAM_B12_BD"/>
    <property type="match status" value="1"/>
</dbReference>